<accession>A0ABY7E7F8</accession>
<gene>
    <name evidence="1" type="ORF">MAR_020463</name>
</gene>
<sequence>MAEQHCDQVSKKVFLGITSSLHARFGVFAMEEHIKGSFLLEYVVKRLTEEKVQRREIKHAEIKTFYYSNNRQKLLKNPPLERLCCASDARFDRDGVCTETTLVESEETTPLLRLGCAPDARFDRDGICTGKNDLEIHLKKYI</sequence>
<dbReference type="SUPFAM" id="SSF82199">
    <property type="entry name" value="SET domain"/>
    <property type="match status" value="1"/>
</dbReference>
<proteinExistence type="predicted"/>
<keyword evidence="2" id="KW-1185">Reference proteome</keyword>
<dbReference type="Proteomes" id="UP001164746">
    <property type="component" value="Chromosome 5"/>
</dbReference>
<name>A0ABY7E7F8_MYAAR</name>
<organism evidence="1 2">
    <name type="scientific">Mya arenaria</name>
    <name type="common">Soft-shell clam</name>
    <dbReference type="NCBI Taxonomy" id="6604"/>
    <lineage>
        <taxon>Eukaryota</taxon>
        <taxon>Metazoa</taxon>
        <taxon>Spiralia</taxon>
        <taxon>Lophotrochozoa</taxon>
        <taxon>Mollusca</taxon>
        <taxon>Bivalvia</taxon>
        <taxon>Autobranchia</taxon>
        <taxon>Heteroconchia</taxon>
        <taxon>Euheterodonta</taxon>
        <taxon>Imparidentia</taxon>
        <taxon>Neoheterodontei</taxon>
        <taxon>Myida</taxon>
        <taxon>Myoidea</taxon>
        <taxon>Myidae</taxon>
        <taxon>Mya</taxon>
    </lineage>
</organism>
<protein>
    <submittedName>
        <fullName evidence="1">Uncharacterized protein</fullName>
    </submittedName>
</protein>
<dbReference type="InterPro" id="IPR046341">
    <property type="entry name" value="SET_dom_sf"/>
</dbReference>
<reference evidence="1" key="1">
    <citation type="submission" date="2022-11" db="EMBL/GenBank/DDBJ databases">
        <title>Centuries of genome instability and evolution in soft-shell clam transmissible cancer (bioRxiv).</title>
        <authorList>
            <person name="Hart S.F.M."/>
            <person name="Yonemitsu M.A."/>
            <person name="Giersch R.M."/>
            <person name="Beal B.F."/>
            <person name="Arriagada G."/>
            <person name="Davis B.W."/>
            <person name="Ostrander E.A."/>
            <person name="Goff S.P."/>
            <person name="Metzger M.J."/>
        </authorList>
    </citation>
    <scope>NUCLEOTIDE SEQUENCE</scope>
    <source>
        <strain evidence="1">MELC-2E11</strain>
        <tissue evidence="1">Siphon/mantle</tissue>
    </source>
</reference>
<dbReference type="EMBL" id="CP111016">
    <property type="protein sequence ID" value="WAR05094.1"/>
    <property type="molecule type" value="Genomic_DNA"/>
</dbReference>
<evidence type="ECO:0000313" key="2">
    <source>
        <dbReference type="Proteomes" id="UP001164746"/>
    </source>
</evidence>
<dbReference type="Gene3D" id="2.170.270.10">
    <property type="entry name" value="SET domain"/>
    <property type="match status" value="1"/>
</dbReference>
<evidence type="ECO:0000313" key="1">
    <source>
        <dbReference type="EMBL" id="WAR05094.1"/>
    </source>
</evidence>